<dbReference type="AlphaFoldDB" id="A0A1Q8Q317"/>
<dbReference type="InterPro" id="IPR047654">
    <property type="entry name" value="IS1634_transpos"/>
</dbReference>
<evidence type="ECO:0000313" key="2">
    <source>
        <dbReference type="EMBL" id="OLN21685.1"/>
    </source>
</evidence>
<proteinExistence type="predicted"/>
<dbReference type="Proteomes" id="UP000185568">
    <property type="component" value="Unassembled WGS sequence"/>
</dbReference>
<keyword evidence="3" id="KW-1185">Reference proteome</keyword>
<dbReference type="EMBL" id="MSDU01000035">
    <property type="protein sequence ID" value="OLN21685.1"/>
    <property type="molecule type" value="Genomic_DNA"/>
</dbReference>
<protein>
    <recommendedName>
        <fullName evidence="4">Transposase IS4-like domain-containing protein</fullName>
    </recommendedName>
</protein>
<dbReference type="PANTHER" id="PTHR34614:SF2">
    <property type="entry name" value="TRANSPOSASE IS4-LIKE DOMAIN-CONTAINING PROTEIN"/>
    <property type="match status" value="1"/>
</dbReference>
<reference evidence="2 3" key="1">
    <citation type="submission" date="2016-12" db="EMBL/GenBank/DDBJ databases">
        <title>Domibacillus antri genome sequencing.</title>
        <authorList>
            <person name="Verma A."/>
            <person name="Krishnamurthi S."/>
        </authorList>
    </citation>
    <scope>NUCLEOTIDE SEQUENCE [LARGE SCALE GENOMIC DNA]</scope>
    <source>
        <strain evidence="2 3">XD80</strain>
    </source>
</reference>
<dbReference type="PANTHER" id="PTHR34614">
    <property type="match status" value="1"/>
</dbReference>
<dbReference type="OrthoDB" id="2372391at2"/>
<comment type="caution">
    <text evidence="2">The sequence shown here is derived from an EMBL/GenBank/DDBJ whole genome shotgun (WGS) entry which is preliminary data.</text>
</comment>
<dbReference type="NCBIfam" id="NF033559">
    <property type="entry name" value="transpos_IS1634"/>
    <property type="match status" value="1"/>
</dbReference>
<sequence length="246" mass="27677">MNRSANSLVKLRCHFDDFSFTITYGHSKDHRPDLKQIKIGLGVQQNGLPLFGNVFSGNVSDQKWSIETVQSMKAFFEEKGQVAPFILDSSLVTKENLATMKNERILFLSRLPDTFSLTKSAKEQAIQKAEWMPFQSPSGKAYHLYETAGSPCDSGQASYPLVVVWSKELAAKKEKTLSKKWAKMQEKLAKELAKKEKVPFSCEADAHTAMQESIRFIQEKGFSVQGQIVSSTTKHHSGRGRPKKEE</sequence>
<evidence type="ECO:0000256" key="1">
    <source>
        <dbReference type="SAM" id="MobiDB-lite"/>
    </source>
</evidence>
<organism evidence="2 3">
    <name type="scientific">Domibacillus antri</name>
    <dbReference type="NCBI Taxonomy" id="1714264"/>
    <lineage>
        <taxon>Bacteria</taxon>
        <taxon>Bacillati</taxon>
        <taxon>Bacillota</taxon>
        <taxon>Bacilli</taxon>
        <taxon>Bacillales</taxon>
        <taxon>Bacillaceae</taxon>
        <taxon>Domibacillus</taxon>
    </lineage>
</organism>
<accession>A0A1Q8Q317</accession>
<name>A0A1Q8Q317_9BACI</name>
<dbReference type="RefSeq" id="WP_143331975.1">
    <property type="nucleotide sequence ID" value="NZ_MSDU01000035.1"/>
</dbReference>
<feature type="non-terminal residue" evidence="2">
    <location>
        <position position="246"/>
    </location>
</feature>
<feature type="compositionally biased region" description="Basic residues" evidence="1">
    <location>
        <begin position="233"/>
        <end position="246"/>
    </location>
</feature>
<evidence type="ECO:0000313" key="3">
    <source>
        <dbReference type="Proteomes" id="UP000185568"/>
    </source>
</evidence>
<feature type="region of interest" description="Disordered" evidence="1">
    <location>
        <begin position="227"/>
        <end position="246"/>
    </location>
</feature>
<evidence type="ECO:0008006" key="4">
    <source>
        <dbReference type="Google" id="ProtNLM"/>
    </source>
</evidence>
<gene>
    <name evidence="2" type="ORF">BTO30_13580</name>
</gene>